<dbReference type="AlphaFoldDB" id="A0A0C3A5R3"/>
<protein>
    <submittedName>
        <fullName evidence="2">Uncharacterized protein</fullName>
    </submittedName>
</protein>
<evidence type="ECO:0000256" key="1">
    <source>
        <dbReference type="SAM" id="MobiDB-lite"/>
    </source>
</evidence>
<dbReference type="EMBL" id="KN822066">
    <property type="protein sequence ID" value="KIM60047.1"/>
    <property type="molecule type" value="Genomic_DNA"/>
</dbReference>
<sequence length="65" mass="7405">MLVVNTFGRTDDDDHNDHDPVTVIPPPSTTIDHCNTPLPTAARMHDDDKCHHHRFQSLPPSWHSQ</sequence>
<dbReference type="InParanoid" id="A0A0C3A5R3"/>
<name>A0A0C3A5R3_9AGAM</name>
<gene>
    <name evidence="2" type="ORF">SCLCIDRAFT_1217083</name>
</gene>
<proteinExistence type="predicted"/>
<feature type="compositionally biased region" description="Basic and acidic residues" evidence="1">
    <location>
        <begin position="9"/>
        <end position="20"/>
    </location>
</feature>
<evidence type="ECO:0000313" key="3">
    <source>
        <dbReference type="Proteomes" id="UP000053989"/>
    </source>
</evidence>
<organism evidence="2 3">
    <name type="scientific">Scleroderma citrinum Foug A</name>
    <dbReference type="NCBI Taxonomy" id="1036808"/>
    <lineage>
        <taxon>Eukaryota</taxon>
        <taxon>Fungi</taxon>
        <taxon>Dikarya</taxon>
        <taxon>Basidiomycota</taxon>
        <taxon>Agaricomycotina</taxon>
        <taxon>Agaricomycetes</taxon>
        <taxon>Agaricomycetidae</taxon>
        <taxon>Boletales</taxon>
        <taxon>Sclerodermatineae</taxon>
        <taxon>Sclerodermataceae</taxon>
        <taxon>Scleroderma</taxon>
    </lineage>
</organism>
<evidence type="ECO:0000313" key="2">
    <source>
        <dbReference type="EMBL" id="KIM60047.1"/>
    </source>
</evidence>
<reference evidence="2 3" key="1">
    <citation type="submission" date="2014-04" db="EMBL/GenBank/DDBJ databases">
        <authorList>
            <consortium name="DOE Joint Genome Institute"/>
            <person name="Kuo A."/>
            <person name="Kohler A."/>
            <person name="Nagy L.G."/>
            <person name="Floudas D."/>
            <person name="Copeland A."/>
            <person name="Barry K.W."/>
            <person name="Cichocki N."/>
            <person name="Veneault-Fourrey C."/>
            <person name="LaButti K."/>
            <person name="Lindquist E.A."/>
            <person name="Lipzen A."/>
            <person name="Lundell T."/>
            <person name="Morin E."/>
            <person name="Murat C."/>
            <person name="Sun H."/>
            <person name="Tunlid A."/>
            <person name="Henrissat B."/>
            <person name="Grigoriev I.V."/>
            <person name="Hibbett D.S."/>
            <person name="Martin F."/>
            <person name="Nordberg H.P."/>
            <person name="Cantor M.N."/>
            <person name="Hua S.X."/>
        </authorList>
    </citation>
    <scope>NUCLEOTIDE SEQUENCE [LARGE SCALE GENOMIC DNA]</scope>
    <source>
        <strain evidence="2 3">Foug A</strain>
    </source>
</reference>
<accession>A0A0C3A5R3</accession>
<feature type="region of interest" description="Disordered" evidence="1">
    <location>
        <begin position="1"/>
        <end position="65"/>
    </location>
</feature>
<dbReference type="Proteomes" id="UP000053989">
    <property type="component" value="Unassembled WGS sequence"/>
</dbReference>
<reference evidence="3" key="2">
    <citation type="submission" date="2015-01" db="EMBL/GenBank/DDBJ databases">
        <title>Evolutionary Origins and Diversification of the Mycorrhizal Mutualists.</title>
        <authorList>
            <consortium name="DOE Joint Genome Institute"/>
            <consortium name="Mycorrhizal Genomics Consortium"/>
            <person name="Kohler A."/>
            <person name="Kuo A."/>
            <person name="Nagy L.G."/>
            <person name="Floudas D."/>
            <person name="Copeland A."/>
            <person name="Barry K.W."/>
            <person name="Cichocki N."/>
            <person name="Veneault-Fourrey C."/>
            <person name="LaButti K."/>
            <person name="Lindquist E.A."/>
            <person name="Lipzen A."/>
            <person name="Lundell T."/>
            <person name="Morin E."/>
            <person name="Murat C."/>
            <person name="Riley R."/>
            <person name="Ohm R."/>
            <person name="Sun H."/>
            <person name="Tunlid A."/>
            <person name="Henrissat B."/>
            <person name="Grigoriev I.V."/>
            <person name="Hibbett D.S."/>
            <person name="Martin F."/>
        </authorList>
    </citation>
    <scope>NUCLEOTIDE SEQUENCE [LARGE SCALE GENOMIC DNA]</scope>
    <source>
        <strain evidence="3">Foug A</strain>
    </source>
</reference>
<dbReference type="HOGENOM" id="CLU_2851061_0_0_1"/>
<keyword evidence="3" id="KW-1185">Reference proteome</keyword>